<evidence type="ECO:0000256" key="1">
    <source>
        <dbReference type="SAM" id="MobiDB-lite"/>
    </source>
</evidence>
<evidence type="ECO:0000313" key="3">
    <source>
        <dbReference type="Proteomes" id="UP000010552"/>
    </source>
</evidence>
<proteinExistence type="predicted"/>
<reference evidence="3" key="1">
    <citation type="journal article" date="2013" name="Science">
        <title>Comparative analysis of bat genomes provides insight into the evolution of flight and immunity.</title>
        <authorList>
            <person name="Zhang G."/>
            <person name="Cowled C."/>
            <person name="Shi Z."/>
            <person name="Huang Z."/>
            <person name="Bishop-Lilly K.A."/>
            <person name="Fang X."/>
            <person name="Wynne J.W."/>
            <person name="Xiong Z."/>
            <person name="Baker M.L."/>
            <person name="Zhao W."/>
            <person name="Tachedjian M."/>
            <person name="Zhu Y."/>
            <person name="Zhou P."/>
            <person name="Jiang X."/>
            <person name="Ng J."/>
            <person name="Yang L."/>
            <person name="Wu L."/>
            <person name="Xiao J."/>
            <person name="Feng Y."/>
            <person name="Chen Y."/>
            <person name="Sun X."/>
            <person name="Zhang Y."/>
            <person name="Marsh G.A."/>
            <person name="Crameri G."/>
            <person name="Broder C.C."/>
            <person name="Frey K.G."/>
            <person name="Wang L.F."/>
            <person name="Wang J."/>
        </authorList>
    </citation>
    <scope>NUCLEOTIDE SEQUENCE [LARGE SCALE GENOMIC DNA]</scope>
</reference>
<evidence type="ECO:0000313" key="2">
    <source>
        <dbReference type="EMBL" id="ELK11666.1"/>
    </source>
</evidence>
<name>L5KLK4_PTEAL</name>
<sequence length="96" mass="10488">MRPRVSPGGVTACSAVRLTERQQRWTSPVVAVVGHVDAEEPLELASVPWEWACLHPCPRAGRRALSSEEIRVYSPSAPCDTERPGQASVHSVTHSF</sequence>
<dbReference type="EMBL" id="KB030670">
    <property type="protein sequence ID" value="ELK11666.1"/>
    <property type="molecule type" value="Genomic_DNA"/>
</dbReference>
<organism evidence="2 3">
    <name type="scientific">Pteropus alecto</name>
    <name type="common">Black flying fox</name>
    <dbReference type="NCBI Taxonomy" id="9402"/>
    <lineage>
        <taxon>Eukaryota</taxon>
        <taxon>Metazoa</taxon>
        <taxon>Chordata</taxon>
        <taxon>Craniata</taxon>
        <taxon>Vertebrata</taxon>
        <taxon>Euteleostomi</taxon>
        <taxon>Mammalia</taxon>
        <taxon>Eutheria</taxon>
        <taxon>Laurasiatheria</taxon>
        <taxon>Chiroptera</taxon>
        <taxon>Yinpterochiroptera</taxon>
        <taxon>Pteropodoidea</taxon>
        <taxon>Pteropodidae</taxon>
        <taxon>Pteropodinae</taxon>
        <taxon>Pteropus</taxon>
    </lineage>
</organism>
<protein>
    <submittedName>
        <fullName evidence="2">Uncharacterized protein</fullName>
    </submittedName>
</protein>
<dbReference type="AlphaFoldDB" id="L5KLK4"/>
<feature type="region of interest" description="Disordered" evidence="1">
    <location>
        <begin position="76"/>
        <end position="96"/>
    </location>
</feature>
<dbReference type="Proteomes" id="UP000010552">
    <property type="component" value="Unassembled WGS sequence"/>
</dbReference>
<dbReference type="InParanoid" id="L5KLK4"/>
<accession>L5KLK4</accession>
<gene>
    <name evidence="2" type="ORF">PAL_GLEAN10010377</name>
</gene>
<keyword evidence="3" id="KW-1185">Reference proteome</keyword>